<proteinExistence type="predicted"/>
<organism evidence="1 2">
    <name type="scientific">Ralstonia insidiosa</name>
    <dbReference type="NCBI Taxonomy" id="190721"/>
    <lineage>
        <taxon>Bacteria</taxon>
        <taxon>Pseudomonadati</taxon>
        <taxon>Pseudomonadota</taxon>
        <taxon>Betaproteobacteria</taxon>
        <taxon>Burkholderiales</taxon>
        <taxon>Burkholderiaceae</taxon>
        <taxon>Ralstonia</taxon>
    </lineage>
</organism>
<name>A0A191ZU59_9RALS</name>
<reference evidence="2" key="1">
    <citation type="submission" date="2016-06" db="EMBL/GenBank/DDBJ databases">
        <authorList>
            <person name="Xu Y."/>
            <person name="Nagy A."/>
            <person name="Yan X."/>
            <person name="Kim S.W."/>
            <person name="Haley B."/>
            <person name="Liu N.T."/>
            <person name="Nou X."/>
        </authorList>
    </citation>
    <scope>NUCLEOTIDE SEQUENCE [LARGE SCALE GENOMIC DNA]</scope>
    <source>
        <strain evidence="2">ATCC 49129</strain>
    </source>
</reference>
<evidence type="ECO:0000313" key="2">
    <source>
        <dbReference type="Proteomes" id="UP000078572"/>
    </source>
</evidence>
<dbReference type="EMBL" id="CP016022">
    <property type="protein sequence ID" value="ANJ71622.1"/>
    <property type="molecule type" value="Genomic_DNA"/>
</dbReference>
<keyword evidence="2" id="KW-1185">Reference proteome</keyword>
<dbReference type="Proteomes" id="UP000078572">
    <property type="component" value="Chromosome 1"/>
</dbReference>
<sequence>MTALRLGAWLIATLAASTPAATGDHPAGDLPTHLVITPGGDAWSGRLRALQFLPTLGTPDAPTPPDLWEAGHLIDTTPPDTRQLWTFRRDTTARTPIALRWEGLSPMQQTELDGNNGLGAARVDYLRGVRQHEHDAIRLRPRTSILGGMRSAHAQLVGPPGFILDPRHNSFRLQHAQRPWMVYIGANDGLLHGFDARTGAERFAVVSDTTLPTAARNASPGQPVPPPVCPRPFVADAWMGAQWHSVLACGNGEMGTGLFLVDITDPTASTPPPMLAYDASDDPTIGHIDGPIPIVPLADRSGTQSRWFAISGNGKGDARVTSRLLLLALDHPRTADAISVPAVASRGGLGAPAIVLGPQGHATLAYAADAQGQIWRFDLSGTAPWQDALGTNATQRRTPFFTATSLSGLTQRILGPILLAATAGGPLLVFVAADTNGDATLYGVADAHSLPRGLSRTDLTGHRAVDNVDSVRIQSDGSTGARGWRIDLPQGQIPDDLVSAGTHSLLLTTRDTTGHERAYLLDPRTGLPTNKDGRSGQRLFGTPLITSLDAPSVQTPGGGATQAMQTGLWQIDGAHIRQADTLTYTRQLGRLSWREVTEGSAR</sequence>
<evidence type="ECO:0000313" key="1">
    <source>
        <dbReference type="EMBL" id="ANJ71622.1"/>
    </source>
</evidence>
<gene>
    <name evidence="1" type="ORF">A9Y76_03635</name>
</gene>
<dbReference type="RefSeq" id="WP_064802066.1">
    <property type="nucleotide sequence ID" value="NZ_CP016022.1"/>
</dbReference>
<dbReference type="AlphaFoldDB" id="A0A191ZU59"/>
<dbReference type="SUPFAM" id="SSF50998">
    <property type="entry name" value="Quinoprotein alcohol dehydrogenase-like"/>
    <property type="match status" value="1"/>
</dbReference>
<dbReference type="GeneID" id="61525100"/>
<accession>A0A191ZU59</accession>
<protein>
    <submittedName>
        <fullName evidence="1">Pilus assembly protein PilY</fullName>
    </submittedName>
</protein>
<dbReference type="OrthoDB" id="8923501at2"/>
<dbReference type="InterPro" id="IPR011047">
    <property type="entry name" value="Quinoprotein_ADH-like_sf"/>
</dbReference>